<evidence type="ECO:0000256" key="1">
    <source>
        <dbReference type="ARBA" id="ARBA00023015"/>
    </source>
</evidence>
<evidence type="ECO:0000313" key="6">
    <source>
        <dbReference type="EMBL" id="GLK87710.1"/>
    </source>
</evidence>
<evidence type="ECO:0000256" key="3">
    <source>
        <dbReference type="ARBA" id="ARBA00023163"/>
    </source>
</evidence>
<feature type="signal peptide" evidence="4">
    <location>
        <begin position="1"/>
        <end position="20"/>
    </location>
</feature>
<dbReference type="SUPFAM" id="SSF46689">
    <property type="entry name" value="Homeodomain-like"/>
    <property type="match status" value="2"/>
</dbReference>
<dbReference type="Gene3D" id="1.10.10.60">
    <property type="entry name" value="Homeodomain-like"/>
    <property type="match status" value="1"/>
</dbReference>
<dbReference type="Pfam" id="PF12833">
    <property type="entry name" value="HTH_18"/>
    <property type="match status" value="1"/>
</dbReference>
<evidence type="ECO:0000313" key="7">
    <source>
        <dbReference type="Proteomes" id="UP001143328"/>
    </source>
</evidence>
<feature type="domain" description="HTH araC/xylS-type" evidence="5">
    <location>
        <begin position="213"/>
        <end position="311"/>
    </location>
</feature>
<reference evidence="6" key="2">
    <citation type="submission" date="2023-01" db="EMBL/GenBank/DDBJ databases">
        <authorList>
            <person name="Sun Q."/>
            <person name="Evtushenko L."/>
        </authorList>
    </citation>
    <scope>NUCLEOTIDE SEQUENCE</scope>
    <source>
        <strain evidence="6">VKM B-2935</strain>
    </source>
</reference>
<organism evidence="6 7">
    <name type="scientific">Pseudomonas turukhanskensis</name>
    <dbReference type="NCBI Taxonomy" id="1806536"/>
    <lineage>
        <taxon>Bacteria</taxon>
        <taxon>Pseudomonadati</taxon>
        <taxon>Pseudomonadota</taxon>
        <taxon>Gammaproteobacteria</taxon>
        <taxon>Pseudomonadales</taxon>
        <taxon>Pseudomonadaceae</taxon>
        <taxon>Pseudomonas</taxon>
    </lineage>
</organism>
<keyword evidence="4" id="KW-0732">Signal</keyword>
<proteinExistence type="predicted"/>
<dbReference type="InterPro" id="IPR020449">
    <property type="entry name" value="Tscrpt_reg_AraC-type_HTH"/>
</dbReference>
<dbReference type="Proteomes" id="UP001143328">
    <property type="component" value="Unassembled WGS sequence"/>
</dbReference>
<sequence length="314" mass="34368">MLRIALYVCPQTVCSSLSMAMDAFQLANQLAGERVFQLQRFSLDGHGVDLQFARITVNGALRLAETADLVLLPATGSAVDTTLASNAALLPWLTAQVSQRYLASLCSSAFLLGAAGVLNDRAATTHWSLAPAFRQRFPLVKLQAEQLLTHDGPVFCSGGAQAGLDLCLYLIAWHAGADLAQKVAAALVVEHHRGQQTRFEPLLPQVQRNDPLQPLLNWMHKHQAEPMNLQRLAEHANCSPRTLLRRFRASTGITPNEYLQRLRISAAQAALRQPSRSLEQVAAQVGFGDRAAFAKLFKQLCGETPGAYRQRLRG</sequence>
<dbReference type="InterPro" id="IPR018060">
    <property type="entry name" value="HTH_AraC"/>
</dbReference>
<dbReference type="GO" id="GO:0043565">
    <property type="term" value="F:sequence-specific DNA binding"/>
    <property type="evidence" value="ECO:0007669"/>
    <property type="project" value="InterPro"/>
</dbReference>
<evidence type="ECO:0000256" key="4">
    <source>
        <dbReference type="SAM" id="SignalP"/>
    </source>
</evidence>
<keyword evidence="7" id="KW-1185">Reference proteome</keyword>
<accession>A0A9W6K4Q2</accession>
<protein>
    <submittedName>
        <fullName evidence="6">Transcriptional regulator</fullName>
    </submittedName>
</protein>
<dbReference type="PROSITE" id="PS00041">
    <property type="entry name" value="HTH_ARAC_FAMILY_1"/>
    <property type="match status" value="1"/>
</dbReference>
<keyword evidence="2" id="KW-0238">DNA-binding</keyword>
<evidence type="ECO:0000256" key="2">
    <source>
        <dbReference type="ARBA" id="ARBA00023125"/>
    </source>
</evidence>
<dbReference type="PRINTS" id="PR00032">
    <property type="entry name" value="HTHARAC"/>
</dbReference>
<dbReference type="PANTHER" id="PTHR43130:SF3">
    <property type="entry name" value="HTH-TYPE TRANSCRIPTIONAL REGULATOR RV1931C"/>
    <property type="match status" value="1"/>
</dbReference>
<dbReference type="GO" id="GO:0009893">
    <property type="term" value="P:positive regulation of metabolic process"/>
    <property type="evidence" value="ECO:0007669"/>
    <property type="project" value="UniProtKB-ARBA"/>
</dbReference>
<reference evidence="6" key="1">
    <citation type="journal article" date="2014" name="Int. J. Syst. Evol. Microbiol.">
        <title>Complete genome sequence of Corynebacterium casei LMG S-19264T (=DSM 44701T), isolated from a smear-ripened cheese.</title>
        <authorList>
            <consortium name="US DOE Joint Genome Institute (JGI-PGF)"/>
            <person name="Walter F."/>
            <person name="Albersmeier A."/>
            <person name="Kalinowski J."/>
            <person name="Ruckert C."/>
        </authorList>
    </citation>
    <scope>NUCLEOTIDE SEQUENCE</scope>
    <source>
        <strain evidence="6">VKM B-2935</strain>
    </source>
</reference>
<gene>
    <name evidence="6" type="ORF">GCM10017655_07720</name>
</gene>
<dbReference type="RefSeq" id="WP_271193971.1">
    <property type="nucleotide sequence ID" value="NZ_BSFN01000002.1"/>
</dbReference>
<dbReference type="Gene3D" id="3.40.50.880">
    <property type="match status" value="1"/>
</dbReference>
<dbReference type="SMART" id="SM00342">
    <property type="entry name" value="HTH_ARAC"/>
    <property type="match status" value="1"/>
</dbReference>
<dbReference type="EMBL" id="BSFN01000002">
    <property type="protein sequence ID" value="GLK87710.1"/>
    <property type="molecule type" value="Genomic_DNA"/>
</dbReference>
<keyword evidence="1" id="KW-0805">Transcription regulation</keyword>
<dbReference type="InterPro" id="IPR018062">
    <property type="entry name" value="HTH_AraC-typ_CS"/>
</dbReference>
<dbReference type="SUPFAM" id="SSF52317">
    <property type="entry name" value="Class I glutamine amidotransferase-like"/>
    <property type="match status" value="1"/>
</dbReference>
<evidence type="ECO:0000259" key="5">
    <source>
        <dbReference type="PROSITE" id="PS01124"/>
    </source>
</evidence>
<keyword evidence="3" id="KW-0804">Transcription</keyword>
<dbReference type="PANTHER" id="PTHR43130">
    <property type="entry name" value="ARAC-FAMILY TRANSCRIPTIONAL REGULATOR"/>
    <property type="match status" value="1"/>
</dbReference>
<feature type="chain" id="PRO_5040781415" evidence="4">
    <location>
        <begin position="21"/>
        <end position="314"/>
    </location>
</feature>
<dbReference type="InterPro" id="IPR029062">
    <property type="entry name" value="Class_I_gatase-like"/>
</dbReference>
<comment type="caution">
    <text evidence="6">The sequence shown here is derived from an EMBL/GenBank/DDBJ whole genome shotgun (WGS) entry which is preliminary data.</text>
</comment>
<dbReference type="InterPro" id="IPR009057">
    <property type="entry name" value="Homeodomain-like_sf"/>
</dbReference>
<dbReference type="InterPro" id="IPR052158">
    <property type="entry name" value="INH-QAR"/>
</dbReference>
<dbReference type="PROSITE" id="PS01124">
    <property type="entry name" value="HTH_ARAC_FAMILY_2"/>
    <property type="match status" value="1"/>
</dbReference>
<name>A0A9W6K4Q2_9PSED</name>
<dbReference type="AlphaFoldDB" id="A0A9W6K4Q2"/>
<dbReference type="GO" id="GO:0003700">
    <property type="term" value="F:DNA-binding transcription factor activity"/>
    <property type="evidence" value="ECO:0007669"/>
    <property type="project" value="InterPro"/>
</dbReference>